<accession>A0A0R3T2C5</accession>
<name>A0A0R3T2C5_RODNA</name>
<gene>
    <name evidence="3" type="ORF">HNAJ_LOCUS1077</name>
</gene>
<feature type="transmembrane region" description="Helical" evidence="1">
    <location>
        <begin position="77"/>
        <end position="97"/>
    </location>
</feature>
<sequence length="135" mass="14382">MNRNIGFGPIACLVLLLLVLSLGVPRWPCASYILGKRCTQYHTLKVVGILLATASVATLLVGIFLLFVILQGSSRMFNASLMAAGITALLTTAATFYNANSNPLWCPAVSTFASGIALGLFSTFLFDHLSKRSPS</sequence>
<dbReference type="EMBL" id="UZAE01000378">
    <property type="protein sequence ID" value="VDN96936.1"/>
    <property type="molecule type" value="Genomic_DNA"/>
</dbReference>
<dbReference type="Proteomes" id="UP000278807">
    <property type="component" value="Unassembled WGS sequence"/>
</dbReference>
<reference evidence="5" key="1">
    <citation type="submission" date="2017-02" db="UniProtKB">
        <authorList>
            <consortium name="WormBaseParasite"/>
        </authorList>
    </citation>
    <scope>IDENTIFICATION</scope>
</reference>
<keyword evidence="4" id="KW-1185">Reference proteome</keyword>
<evidence type="ECO:0000313" key="3">
    <source>
        <dbReference type="EMBL" id="VDN96936.1"/>
    </source>
</evidence>
<organism evidence="5">
    <name type="scientific">Rodentolepis nana</name>
    <name type="common">Dwarf tapeworm</name>
    <name type="synonym">Hymenolepis nana</name>
    <dbReference type="NCBI Taxonomy" id="102285"/>
    <lineage>
        <taxon>Eukaryota</taxon>
        <taxon>Metazoa</taxon>
        <taxon>Spiralia</taxon>
        <taxon>Lophotrochozoa</taxon>
        <taxon>Platyhelminthes</taxon>
        <taxon>Cestoda</taxon>
        <taxon>Eucestoda</taxon>
        <taxon>Cyclophyllidea</taxon>
        <taxon>Hymenolepididae</taxon>
        <taxon>Rodentolepis</taxon>
    </lineage>
</organism>
<proteinExistence type="predicted"/>
<keyword evidence="2" id="KW-0732">Signal</keyword>
<reference evidence="3 4" key="2">
    <citation type="submission" date="2018-11" db="EMBL/GenBank/DDBJ databases">
        <authorList>
            <consortium name="Pathogen Informatics"/>
        </authorList>
    </citation>
    <scope>NUCLEOTIDE SEQUENCE [LARGE SCALE GENOMIC DNA]</scope>
</reference>
<keyword evidence="1" id="KW-0472">Membrane</keyword>
<feature type="chain" id="PRO_5043131634" evidence="2">
    <location>
        <begin position="24"/>
        <end position="135"/>
    </location>
</feature>
<keyword evidence="1" id="KW-1133">Transmembrane helix</keyword>
<dbReference type="AlphaFoldDB" id="A0A0R3T2C5"/>
<feature type="transmembrane region" description="Helical" evidence="1">
    <location>
        <begin position="109"/>
        <end position="126"/>
    </location>
</feature>
<keyword evidence="1" id="KW-0812">Transmembrane</keyword>
<feature type="signal peptide" evidence="2">
    <location>
        <begin position="1"/>
        <end position="23"/>
    </location>
</feature>
<protein>
    <submittedName>
        <fullName evidence="5">MARVEL domain-containing protein</fullName>
    </submittedName>
</protein>
<evidence type="ECO:0000313" key="5">
    <source>
        <dbReference type="WBParaSite" id="HNAJ_0000107701-mRNA-1"/>
    </source>
</evidence>
<evidence type="ECO:0000256" key="2">
    <source>
        <dbReference type="SAM" id="SignalP"/>
    </source>
</evidence>
<evidence type="ECO:0000256" key="1">
    <source>
        <dbReference type="SAM" id="Phobius"/>
    </source>
</evidence>
<dbReference type="WBParaSite" id="HNAJ_0000107701-mRNA-1">
    <property type="protein sequence ID" value="HNAJ_0000107701-mRNA-1"/>
    <property type="gene ID" value="HNAJ_0000107701"/>
</dbReference>
<evidence type="ECO:0000313" key="4">
    <source>
        <dbReference type="Proteomes" id="UP000278807"/>
    </source>
</evidence>
<feature type="transmembrane region" description="Helical" evidence="1">
    <location>
        <begin position="47"/>
        <end position="70"/>
    </location>
</feature>